<organism evidence="2 3">
    <name type="scientific">Aspergillus chevalieri</name>
    <name type="common">Eurotium chevalieri</name>
    <dbReference type="NCBI Taxonomy" id="182096"/>
    <lineage>
        <taxon>Eukaryota</taxon>
        <taxon>Fungi</taxon>
        <taxon>Dikarya</taxon>
        <taxon>Ascomycota</taxon>
        <taxon>Pezizomycotina</taxon>
        <taxon>Eurotiomycetes</taxon>
        <taxon>Eurotiomycetidae</taxon>
        <taxon>Eurotiales</taxon>
        <taxon>Aspergillaceae</taxon>
        <taxon>Aspergillus</taxon>
        <taxon>Aspergillus subgen. Aspergillus</taxon>
    </lineage>
</organism>
<dbReference type="InterPro" id="IPR001214">
    <property type="entry name" value="SET_dom"/>
</dbReference>
<gene>
    <name evidence="2" type="ORF">ACHE_80785S</name>
</gene>
<dbReference type="Proteomes" id="UP000637239">
    <property type="component" value="Chromosome 8"/>
</dbReference>
<dbReference type="Gene3D" id="2.170.270.10">
    <property type="entry name" value="SET domain"/>
    <property type="match status" value="1"/>
</dbReference>
<sequence length="173" mass="18907">MSPMAVETTSTTTTTPAIKTHPDLLYVHRSPKAFASAAISQTDLPAGALFTKITTATPAPKAYTSVQTGPDTHIELNSDLVFINHSCTPSLVFDMHNMEVRVVDDRPLKKGDALTFFYPSSEWDMGQPFECACGAGEGKCLGRISGAKDMSEEALKGYWLNPHIEQMKRSQRV</sequence>
<name>A0A7R7ZS92_ASPCH</name>
<dbReference type="PANTHER" id="PTHR12350">
    <property type="entry name" value="HISTONE-LYSINE N-METHYLTRANSFERASE-RELATED"/>
    <property type="match status" value="1"/>
</dbReference>
<feature type="domain" description="SET" evidence="1">
    <location>
        <begin position="81"/>
        <end position="118"/>
    </location>
</feature>
<protein>
    <recommendedName>
        <fullName evidence="1">SET domain-containing protein</fullName>
    </recommendedName>
</protein>
<reference evidence="2" key="2">
    <citation type="submission" date="2021-02" db="EMBL/GenBank/DDBJ databases">
        <title>Aspergillus chevalieri M1 genome sequence.</title>
        <authorList>
            <person name="Kadooka C."/>
            <person name="Mori K."/>
            <person name="Futagami T."/>
        </authorList>
    </citation>
    <scope>NUCLEOTIDE SEQUENCE</scope>
    <source>
        <strain evidence="2">M1</strain>
    </source>
</reference>
<accession>A0A7R7ZS92</accession>
<dbReference type="RefSeq" id="XP_043141398.1">
    <property type="nucleotide sequence ID" value="XM_043284194.1"/>
</dbReference>
<evidence type="ECO:0000313" key="3">
    <source>
        <dbReference type="Proteomes" id="UP000637239"/>
    </source>
</evidence>
<evidence type="ECO:0000259" key="1">
    <source>
        <dbReference type="Pfam" id="PF00856"/>
    </source>
</evidence>
<proteinExistence type="predicted"/>
<dbReference type="Pfam" id="PF00856">
    <property type="entry name" value="SET"/>
    <property type="match status" value="1"/>
</dbReference>
<dbReference type="InterPro" id="IPR046341">
    <property type="entry name" value="SET_dom_sf"/>
</dbReference>
<dbReference type="InterPro" id="IPR053201">
    <property type="entry name" value="Flavunoidine_N-MTase"/>
</dbReference>
<dbReference type="SUPFAM" id="SSF82199">
    <property type="entry name" value="SET domain"/>
    <property type="match status" value="1"/>
</dbReference>
<dbReference type="AlphaFoldDB" id="A0A7R7ZS92"/>
<dbReference type="PANTHER" id="PTHR12350:SF19">
    <property type="entry name" value="SET DOMAIN-CONTAINING PROTEIN"/>
    <property type="match status" value="1"/>
</dbReference>
<dbReference type="EMBL" id="AP024423">
    <property type="protein sequence ID" value="BCR92885.1"/>
    <property type="molecule type" value="Genomic_DNA"/>
</dbReference>
<keyword evidence="3" id="KW-1185">Reference proteome</keyword>
<dbReference type="GeneID" id="66987234"/>
<dbReference type="KEGG" id="ache:ACHE_80785S"/>
<evidence type="ECO:0000313" key="2">
    <source>
        <dbReference type="EMBL" id="BCR92885.1"/>
    </source>
</evidence>
<reference evidence="2" key="1">
    <citation type="submission" date="2021-01" db="EMBL/GenBank/DDBJ databases">
        <authorList>
            <consortium name="Aspergillus chevalieri M1 genome sequencing consortium"/>
            <person name="Kazuki M."/>
            <person name="Futagami T."/>
        </authorList>
    </citation>
    <scope>NUCLEOTIDE SEQUENCE</scope>
    <source>
        <strain evidence="2">M1</strain>
    </source>
</reference>